<dbReference type="InterPro" id="IPR038430">
    <property type="entry name" value="NDAH_ubi_oxred_su3_sf"/>
</dbReference>
<evidence type="ECO:0000256" key="12">
    <source>
        <dbReference type="SAM" id="Phobius"/>
    </source>
</evidence>
<evidence type="ECO:0000256" key="7">
    <source>
        <dbReference type="ARBA" id="ARBA00022967"/>
    </source>
</evidence>
<dbReference type="Pfam" id="PF00507">
    <property type="entry name" value="Oxidored_q4"/>
    <property type="match status" value="1"/>
</dbReference>
<dbReference type="Proteomes" id="UP001500908">
    <property type="component" value="Unassembled WGS sequence"/>
</dbReference>
<comment type="caution">
    <text evidence="13">The sequence shown here is derived from an EMBL/GenBank/DDBJ whole genome shotgun (WGS) entry which is preliminary data.</text>
</comment>
<organism evidence="13 14">
    <name type="scientific">Salinactinospora qingdaonensis</name>
    <dbReference type="NCBI Taxonomy" id="702744"/>
    <lineage>
        <taxon>Bacteria</taxon>
        <taxon>Bacillati</taxon>
        <taxon>Actinomycetota</taxon>
        <taxon>Actinomycetes</taxon>
        <taxon>Streptosporangiales</taxon>
        <taxon>Nocardiopsidaceae</taxon>
        <taxon>Salinactinospora</taxon>
    </lineage>
</organism>
<keyword evidence="8 12" id="KW-1133">Transmembrane helix</keyword>
<evidence type="ECO:0000313" key="14">
    <source>
        <dbReference type="Proteomes" id="UP001500908"/>
    </source>
</evidence>
<dbReference type="EMBL" id="BAABDD010000013">
    <property type="protein sequence ID" value="GAA3749367.1"/>
    <property type="molecule type" value="Genomic_DNA"/>
</dbReference>
<name>A0ABP7FWH9_9ACTN</name>
<comment type="catalytic activity">
    <reaction evidence="11">
        <text>a quinone + NADH + 5 H(+)(in) = a quinol + NAD(+) + 4 H(+)(out)</text>
        <dbReference type="Rhea" id="RHEA:57888"/>
        <dbReference type="ChEBI" id="CHEBI:15378"/>
        <dbReference type="ChEBI" id="CHEBI:24646"/>
        <dbReference type="ChEBI" id="CHEBI:57540"/>
        <dbReference type="ChEBI" id="CHEBI:57945"/>
        <dbReference type="ChEBI" id="CHEBI:132124"/>
    </reaction>
</comment>
<keyword evidence="3" id="KW-0813">Transport</keyword>
<keyword evidence="4" id="KW-1003">Cell membrane</keyword>
<dbReference type="EC" id="7.1.1.-" evidence="11"/>
<keyword evidence="6 11" id="KW-0874">Quinone</keyword>
<evidence type="ECO:0000256" key="5">
    <source>
        <dbReference type="ARBA" id="ARBA00022692"/>
    </source>
</evidence>
<reference evidence="14" key="1">
    <citation type="journal article" date="2019" name="Int. J. Syst. Evol. Microbiol.">
        <title>The Global Catalogue of Microorganisms (GCM) 10K type strain sequencing project: providing services to taxonomists for standard genome sequencing and annotation.</title>
        <authorList>
            <consortium name="The Broad Institute Genomics Platform"/>
            <consortium name="The Broad Institute Genome Sequencing Center for Infectious Disease"/>
            <person name="Wu L."/>
            <person name="Ma J."/>
        </authorList>
    </citation>
    <scope>NUCLEOTIDE SEQUENCE [LARGE SCALE GENOMIC DNA]</scope>
    <source>
        <strain evidence="14">JCM 17137</strain>
    </source>
</reference>
<sequence>MDSYGPALALLAVAVGAVLVVYGVSALVQVGRTPVVTEGFLSGAPVTEHAVSRYHVRWYPVTLLFLAFDMEMVFMYPWVLVVAELGLKAVAEMFLFLAVLMAAVVYAWREGALRWT</sequence>
<evidence type="ECO:0000256" key="3">
    <source>
        <dbReference type="ARBA" id="ARBA00022448"/>
    </source>
</evidence>
<feature type="transmembrane region" description="Helical" evidence="12">
    <location>
        <begin position="85"/>
        <end position="108"/>
    </location>
</feature>
<dbReference type="PANTHER" id="PTHR11058">
    <property type="entry name" value="NADH-UBIQUINONE OXIDOREDUCTASE CHAIN 3"/>
    <property type="match status" value="1"/>
</dbReference>
<keyword evidence="7" id="KW-1278">Translocase</keyword>
<keyword evidence="10 12" id="KW-0472">Membrane</keyword>
<gene>
    <name evidence="13" type="ORF">GCM10022402_30710</name>
</gene>
<evidence type="ECO:0000256" key="9">
    <source>
        <dbReference type="ARBA" id="ARBA00023027"/>
    </source>
</evidence>
<evidence type="ECO:0000256" key="10">
    <source>
        <dbReference type="ARBA" id="ARBA00023136"/>
    </source>
</evidence>
<proteinExistence type="inferred from homology"/>
<evidence type="ECO:0000313" key="13">
    <source>
        <dbReference type="EMBL" id="GAA3749367.1"/>
    </source>
</evidence>
<comment type="subcellular location">
    <subcellularLocation>
        <location evidence="11">Cell membrane</location>
        <topology evidence="11">Multi-pass membrane protein</topology>
    </subcellularLocation>
    <subcellularLocation>
        <location evidence="1">Membrane</location>
    </subcellularLocation>
</comment>
<evidence type="ECO:0000256" key="1">
    <source>
        <dbReference type="ARBA" id="ARBA00004370"/>
    </source>
</evidence>
<dbReference type="PANTHER" id="PTHR11058:SF22">
    <property type="entry name" value="NADH-QUINONE OXIDOREDUCTASE SUBUNIT A"/>
    <property type="match status" value="1"/>
</dbReference>
<protein>
    <recommendedName>
        <fullName evidence="11">NADH-quinone oxidoreductase subunit</fullName>
        <ecNumber evidence="11">7.1.1.-</ecNumber>
    </recommendedName>
</protein>
<evidence type="ECO:0000256" key="6">
    <source>
        <dbReference type="ARBA" id="ARBA00022719"/>
    </source>
</evidence>
<keyword evidence="9 11" id="KW-0520">NAD</keyword>
<evidence type="ECO:0000256" key="8">
    <source>
        <dbReference type="ARBA" id="ARBA00022989"/>
    </source>
</evidence>
<dbReference type="InterPro" id="IPR000440">
    <property type="entry name" value="NADH_UbQ/plastoQ_OxRdtase_su3"/>
</dbReference>
<evidence type="ECO:0000256" key="2">
    <source>
        <dbReference type="ARBA" id="ARBA00008472"/>
    </source>
</evidence>
<keyword evidence="5 11" id="KW-0812">Transmembrane</keyword>
<evidence type="ECO:0000256" key="11">
    <source>
        <dbReference type="RuleBase" id="RU003639"/>
    </source>
</evidence>
<evidence type="ECO:0000256" key="4">
    <source>
        <dbReference type="ARBA" id="ARBA00022475"/>
    </source>
</evidence>
<feature type="transmembrane region" description="Helical" evidence="12">
    <location>
        <begin position="6"/>
        <end position="28"/>
    </location>
</feature>
<feature type="transmembrane region" description="Helical" evidence="12">
    <location>
        <begin position="58"/>
        <end position="79"/>
    </location>
</feature>
<dbReference type="RefSeq" id="WP_344972324.1">
    <property type="nucleotide sequence ID" value="NZ_BAABDD010000013.1"/>
</dbReference>
<comment type="function">
    <text evidence="11">NDH-1 shuttles electrons from NADH, via FMN and iron-sulfur (Fe-S) centers, to quinones in the respiratory chain.</text>
</comment>
<accession>A0ABP7FWH9</accession>
<keyword evidence="14" id="KW-1185">Reference proteome</keyword>
<comment type="similarity">
    <text evidence="2 11">Belongs to the complex I subunit 3 family.</text>
</comment>
<dbReference type="Gene3D" id="1.20.58.1610">
    <property type="entry name" value="NADH:ubiquinone/plastoquinone oxidoreductase, chain 3"/>
    <property type="match status" value="1"/>
</dbReference>